<name>A0A4R5KJR7_9BACL</name>
<dbReference type="InterPro" id="IPR046341">
    <property type="entry name" value="SET_dom_sf"/>
</dbReference>
<organism evidence="1 2">
    <name type="scientific">Paenibacillus piri</name>
    <dbReference type="NCBI Taxonomy" id="2547395"/>
    <lineage>
        <taxon>Bacteria</taxon>
        <taxon>Bacillati</taxon>
        <taxon>Bacillota</taxon>
        <taxon>Bacilli</taxon>
        <taxon>Bacillales</taxon>
        <taxon>Paenibacillaceae</taxon>
        <taxon>Paenibacillus</taxon>
    </lineage>
</organism>
<dbReference type="AlphaFoldDB" id="A0A4R5KJR7"/>
<comment type="caution">
    <text evidence="1">The sequence shown here is derived from an EMBL/GenBank/DDBJ whole genome shotgun (WGS) entry which is preliminary data.</text>
</comment>
<keyword evidence="2" id="KW-1185">Reference proteome</keyword>
<reference evidence="1 2" key="1">
    <citation type="submission" date="2019-03" db="EMBL/GenBank/DDBJ databases">
        <title>This is whole genome sequence of Paenibacillus sp MS74 strain.</title>
        <authorList>
            <person name="Trinh H.N."/>
        </authorList>
    </citation>
    <scope>NUCLEOTIDE SEQUENCE [LARGE SCALE GENOMIC DNA]</scope>
    <source>
        <strain evidence="1 2">MS74</strain>
    </source>
</reference>
<dbReference type="GO" id="GO:0008168">
    <property type="term" value="F:methyltransferase activity"/>
    <property type="evidence" value="ECO:0007669"/>
    <property type="project" value="UniProtKB-KW"/>
</dbReference>
<dbReference type="EMBL" id="SMRT01000012">
    <property type="protein sequence ID" value="TDF94707.1"/>
    <property type="molecule type" value="Genomic_DNA"/>
</dbReference>
<keyword evidence="1" id="KW-0489">Methyltransferase</keyword>
<protein>
    <submittedName>
        <fullName evidence="1">SET domain-containing protein-lysine N-methyltransferase</fullName>
    </submittedName>
</protein>
<dbReference type="GO" id="GO:0032259">
    <property type="term" value="P:methylation"/>
    <property type="evidence" value="ECO:0007669"/>
    <property type="project" value="UniProtKB-KW"/>
</dbReference>
<proteinExistence type="predicted"/>
<dbReference type="Proteomes" id="UP000295636">
    <property type="component" value="Unassembled WGS sequence"/>
</dbReference>
<sequence length="58" mass="6693">MVLFLIIPTIPMVVYTNNLEDMCVEFTALQDIPSGAEITVNYNRDLNDKSPLWYEVIE</sequence>
<dbReference type="Gene3D" id="2.170.270.10">
    <property type="entry name" value="SET domain"/>
    <property type="match status" value="1"/>
</dbReference>
<gene>
    <name evidence="1" type="ORF">E1757_22365</name>
</gene>
<dbReference type="OrthoDB" id="279507at2"/>
<keyword evidence="1" id="KW-0808">Transferase</keyword>
<dbReference type="SUPFAM" id="SSF82199">
    <property type="entry name" value="SET domain"/>
    <property type="match status" value="1"/>
</dbReference>
<accession>A0A4R5KJR7</accession>
<evidence type="ECO:0000313" key="2">
    <source>
        <dbReference type="Proteomes" id="UP000295636"/>
    </source>
</evidence>
<evidence type="ECO:0000313" key="1">
    <source>
        <dbReference type="EMBL" id="TDF94707.1"/>
    </source>
</evidence>